<keyword evidence="3" id="KW-0732">Signal</keyword>
<proteinExistence type="inferred from homology"/>
<organism evidence="6 7">
    <name type="scientific">Pendulispora brunnea</name>
    <dbReference type="NCBI Taxonomy" id="2905690"/>
    <lineage>
        <taxon>Bacteria</taxon>
        <taxon>Pseudomonadati</taxon>
        <taxon>Myxococcota</taxon>
        <taxon>Myxococcia</taxon>
        <taxon>Myxococcales</taxon>
        <taxon>Sorangiineae</taxon>
        <taxon>Pendulisporaceae</taxon>
        <taxon>Pendulispora</taxon>
    </lineage>
</organism>
<protein>
    <submittedName>
        <fullName evidence="6">Branched-chain amino acid ABC transporter substrate-binding protein</fullName>
    </submittedName>
</protein>
<dbReference type="SUPFAM" id="SSF53822">
    <property type="entry name" value="Periplasmic binding protein-like I"/>
    <property type="match status" value="1"/>
</dbReference>
<dbReference type="Gene3D" id="3.40.50.2300">
    <property type="match status" value="2"/>
</dbReference>
<evidence type="ECO:0000256" key="4">
    <source>
        <dbReference type="ARBA" id="ARBA00022970"/>
    </source>
</evidence>
<keyword evidence="7" id="KW-1185">Reference proteome</keyword>
<dbReference type="Proteomes" id="UP001379533">
    <property type="component" value="Chromosome"/>
</dbReference>
<dbReference type="CDD" id="cd06342">
    <property type="entry name" value="PBP1_ABC_LIVBP-like"/>
    <property type="match status" value="1"/>
</dbReference>
<evidence type="ECO:0000256" key="3">
    <source>
        <dbReference type="ARBA" id="ARBA00022729"/>
    </source>
</evidence>
<reference evidence="6 7" key="1">
    <citation type="submission" date="2021-12" db="EMBL/GenBank/DDBJ databases">
        <title>Discovery of the Pendulisporaceae a myxobacterial family with distinct sporulation behavior and unique specialized metabolism.</title>
        <authorList>
            <person name="Garcia R."/>
            <person name="Popoff A."/>
            <person name="Bader C.D."/>
            <person name="Loehr J."/>
            <person name="Walesch S."/>
            <person name="Walt C."/>
            <person name="Boldt J."/>
            <person name="Bunk B."/>
            <person name="Haeckl F.J.F.P.J."/>
            <person name="Gunesch A.P."/>
            <person name="Birkelbach J."/>
            <person name="Nuebel U."/>
            <person name="Pietschmann T."/>
            <person name="Bach T."/>
            <person name="Mueller R."/>
        </authorList>
    </citation>
    <scope>NUCLEOTIDE SEQUENCE [LARGE SCALE GENOMIC DNA]</scope>
    <source>
        <strain evidence="6 7">MSr12523</strain>
    </source>
</reference>
<dbReference type="PANTHER" id="PTHR47151">
    <property type="entry name" value="LEU/ILE/VAL-BINDING ABC TRANSPORTER SUBUNIT"/>
    <property type="match status" value="1"/>
</dbReference>
<evidence type="ECO:0000256" key="2">
    <source>
        <dbReference type="ARBA" id="ARBA00022448"/>
    </source>
</evidence>
<dbReference type="InterPro" id="IPR000709">
    <property type="entry name" value="Leu_Ile_Val-bd"/>
</dbReference>
<keyword evidence="4" id="KW-0029">Amino-acid transport</keyword>
<evidence type="ECO:0000259" key="5">
    <source>
        <dbReference type="Pfam" id="PF13458"/>
    </source>
</evidence>
<keyword evidence="2" id="KW-0813">Transport</keyword>
<sequence>MASWSRRMLVAHCVVALSGLAVSISACKKSGGDEGGPIKIGVPVPLSGDSASAGQDILAGAKVAAAEINEAGGIKGRKIEIVEADDACTPQQSAQAAQKLVNSGVVAAAGGYCSGAAVPAAPIFGRANVPFVLDASTNPVLTDDGQGKVFRTCGRDDRQGEFAAKFIVDTLHAKRVAILHDNTTYAKGLAEAAAASIKKNGQAEVAYLDALTSGQSDYTPVLTKIAGLKPDVLYFTGYFAEAGLLLKQRKQLGLTFQMVGGDATTDASALRTAGDTAEGFIATTAPLPTTLPSAADFVRRYKAMNNGGEPGPFSAYEYDAIKVLAKAIDKGGTTDLIKTLHGLEEQQGITGSIAFDDKGDRKTLNFIAVTVQGGKYTAYKP</sequence>
<evidence type="ECO:0000313" key="6">
    <source>
        <dbReference type="EMBL" id="WXA94643.1"/>
    </source>
</evidence>
<dbReference type="EMBL" id="CP089982">
    <property type="protein sequence ID" value="WXA94643.1"/>
    <property type="molecule type" value="Genomic_DNA"/>
</dbReference>
<dbReference type="Pfam" id="PF13458">
    <property type="entry name" value="Peripla_BP_6"/>
    <property type="match status" value="1"/>
</dbReference>
<dbReference type="PROSITE" id="PS51257">
    <property type="entry name" value="PROKAR_LIPOPROTEIN"/>
    <property type="match status" value="1"/>
</dbReference>
<dbReference type="InterPro" id="IPR028082">
    <property type="entry name" value="Peripla_BP_I"/>
</dbReference>
<name>A0ABZ2KBB7_9BACT</name>
<dbReference type="PRINTS" id="PR00337">
    <property type="entry name" value="LEUILEVALBP"/>
</dbReference>
<dbReference type="RefSeq" id="WP_394845254.1">
    <property type="nucleotide sequence ID" value="NZ_CP089982.1"/>
</dbReference>
<evidence type="ECO:0000313" key="7">
    <source>
        <dbReference type="Proteomes" id="UP001379533"/>
    </source>
</evidence>
<evidence type="ECO:0000256" key="1">
    <source>
        <dbReference type="ARBA" id="ARBA00010062"/>
    </source>
</evidence>
<comment type="similarity">
    <text evidence="1">Belongs to the leucine-binding protein family.</text>
</comment>
<dbReference type="InterPro" id="IPR028081">
    <property type="entry name" value="Leu-bd"/>
</dbReference>
<feature type="domain" description="Leucine-binding protein" evidence="5">
    <location>
        <begin position="37"/>
        <end position="374"/>
    </location>
</feature>
<gene>
    <name evidence="6" type="ORF">LZC95_50530</name>
</gene>
<accession>A0ABZ2KBB7</accession>
<dbReference type="PANTHER" id="PTHR47151:SF2">
    <property type="entry name" value="AMINO ACID BINDING PROTEIN"/>
    <property type="match status" value="1"/>
</dbReference>